<gene>
    <name evidence="3" type="ORF">EJC50_27845</name>
</gene>
<organism evidence="3 4">
    <name type="scientific">Paenibacillus albus</name>
    <dbReference type="NCBI Taxonomy" id="2495582"/>
    <lineage>
        <taxon>Bacteria</taxon>
        <taxon>Bacillati</taxon>
        <taxon>Bacillota</taxon>
        <taxon>Bacilli</taxon>
        <taxon>Bacillales</taxon>
        <taxon>Paenibacillaceae</taxon>
        <taxon>Paenibacillus</taxon>
    </lineage>
</organism>
<evidence type="ECO:0000256" key="2">
    <source>
        <dbReference type="SAM" id="Phobius"/>
    </source>
</evidence>
<evidence type="ECO:0000256" key="1">
    <source>
        <dbReference type="SAM" id="MobiDB-lite"/>
    </source>
</evidence>
<feature type="region of interest" description="Disordered" evidence="1">
    <location>
        <begin position="86"/>
        <end position="120"/>
    </location>
</feature>
<keyword evidence="4" id="KW-1185">Reference proteome</keyword>
<dbReference type="KEGG" id="palb:EJC50_27845"/>
<evidence type="ECO:0000313" key="3">
    <source>
        <dbReference type="EMBL" id="AZN43086.1"/>
    </source>
</evidence>
<dbReference type="OrthoDB" id="2640406at2"/>
<keyword evidence="2" id="KW-1133">Transmembrane helix</keyword>
<sequence length="120" mass="13433">MTKETERVTAMKNVKPYAVFALLLPSLIAVDLMMDMLLKLPPSRMLRNFTYPFLMLDPIEKLIMVVLVFMFIRKPLYLIVQRMLPGKQTDNNGATGDESRGSGSRGSPTADGAPEQADQQ</sequence>
<accession>A0A3Q8XAI5</accession>
<dbReference type="RefSeq" id="WP_126019328.1">
    <property type="nucleotide sequence ID" value="NZ_CP034437.1"/>
</dbReference>
<dbReference type="EMBL" id="CP034437">
    <property type="protein sequence ID" value="AZN43086.1"/>
    <property type="molecule type" value="Genomic_DNA"/>
</dbReference>
<dbReference type="AlphaFoldDB" id="A0A3Q8XAI5"/>
<keyword evidence="2" id="KW-0812">Transmembrane</keyword>
<proteinExistence type="predicted"/>
<feature type="transmembrane region" description="Helical" evidence="2">
    <location>
        <begin position="53"/>
        <end position="72"/>
    </location>
</feature>
<name>A0A3Q8XAI5_9BACL</name>
<keyword evidence="2" id="KW-0472">Membrane</keyword>
<evidence type="ECO:0000313" key="4">
    <source>
        <dbReference type="Proteomes" id="UP000272528"/>
    </source>
</evidence>
<protein>
    <submittedName>
        <fullName evidence="3">Uncharacterized protein</fullName>
    </submittedName>
</protein>
<dbReference type="Pfam" id="PF26310">
    <property type="entry name" value="YczF"/>
    <property type="match status" value="1"/>
</dbReference>
<reference evidence="4" key="1">
    <citation type="submission" date="2018-12" db="EMBL/GenBank/DDBJ databases">
        <title>Genome sequence of Peanibacillus sp.</title>
        <authorList>
            <person name="Subramani G."/>
            <person name="Srinivasan S."/>
            <person name="Kim M.K."/>
        </authorList>
    </citation>
    <scope>NUCLEOTIDE SEQUENCE [LARGE SCALE GENOMIC DNA]</scope>
    <source>
        <strain evidence="4">18JY67-1</strain>
    </source>
</reference>
<dbReference type="Proteomes" id="UP000272528">
    <property type="component" value="Chromosome"/>
</dbReference>
<dbReference type="InterPro" id="IPR058725">
    <property type="entry name" value="YczF"/>
</dbReference>